<evidence type="ECO:0000259" key="2">
    <source>
        <dbReference type="SMART" id="SM00834"/>
    </source>
</evidence>
<feature type="region of interest" description="Disordered" evidence="1">
    <location>
        <begin position="1"/>
        <end position="55"/>
    </location>
</feature>
<reference evidence="4" key="1">
    <citation type="journal article" date="2019" name="Int. J. Syst. Evol. Microbiol.">
        <title>The Global Catalogue of Microorganisms (GCM) 10K type strain sequencing project: providing services to taxonomists for standard genome sequencing and annotation.</title>
        <authorList>
            <consortium name="The Broad Institute Genomics Platform"/>
            <consortium name="The Broad Institute Genome Sequencing Center for Infectious Disease"/>
            <person name="Wu L."/>
            <person name="Ma J."/>
        </authorList>
    </citation>
    <scope>NUCLEOTIDE SEQUENCE [LARGE SCALE GENOMIC DNA]</scope>
    <source>
        <strain evidence="4">JCM 14735</strain>
    </source>
</reference>
<dbReference type="SMART" id="SM00834">
    <property type="entry name" value="CxxC_CXXC_SSSS"/>
    <property type="match status" value="1"/>
</dbReference>
<evidence type="ECO:0000313" key="4">
    <source>
        <dbReference type="Proteomes" id="UP001501204"/>
    </source>
</evidence>
<feature type="region of interest" description="Disordered" evidence="1">
    <location>
        <begin position="95"/>
        <end position="152"/>
    </location>
</feature>
<feature type="domain" description="Putative regulatory protein FmdB zinc ribbon" evidence="2">
    <location>
        <begin position="59"/>
        <end position="99"/>
    </location>
</feature>
<protein>
    <recommendedName>
        <fullName evidence="2">Putative regulatory protein FmdB zinc ribbon domain-containing protein</fullName>
    </recommendedName>
</protein>
<dbReference type="InterPro" id="IPR013429">
    <property type="entry name" value="Regulatory_FmdB_Zinc_ribbon"/>
</dbReference>
<evidence type="ECO:0000313" key="3">
    <source>
        <dbReference type="EMBL" id="GAA1765117.1"/>
    </source>
</evidence>
<gene>
    <name evidence="3" type="ORF">GCM10009767_24710</name>
</gene>
<feature type="compositionally biased region" description="Basic and acidic residues" evidence="1">
    <location>
        <begin position="113"/>
        <end position="122"/>
    </location>
</feature>
<accession>A0ABP4X0X4</accession>
<dbReference type="NCBIfam" id="TIGR02605">
    <property type="entry name" value="CxxC_CxxC_SSSS"/>
    <property type="match status" value="1"/>
</dbReference>
<dbReference type="Pfam" id="PF09723">
    <property type="entry name" value="Zn_ribbon_8"/>
    <property type="match status" value="1"/>
</dbReference>
<evidence type="ECO:0000256" key="1">
    <source>
        <dbReference type="SAM" id="MobiDB-lite"/>
    </source>
</evidence>
<dbReference type="Proteomes" id="UP001501204">
    <property type="component" value="Unassembled WGS sequence"/>
</dbReference>
<keyword evidence="4" id="KW-1185">Reference proteome</keyword>
<comment type="caution">
    <text evidence="3">The sequence shown here is derived from an EMBL/GenBank/DDBJ whole genome shotgun (WGS) entry which is preliminary data.</text>
</comment>
<organism evidence="3 4">
    <name type="scientific">Kocuria aegyptia</name>
    <dbReference type="NCBI Taxonomy" id="330943"/>
    <lineage>
        <taxon>Bacteria</taxon>
        <taxon>Bacillati</taxon>
        <taxon>Actinomycetota</taxon>
        <taxon>Actinomycetes</taxon>
        <taxon>Micrococcales</taxon>
        <taxon>Micrococcaceae</taxon>
        <taxon>Kocuria</taxon>
    </lineage>
</organism>
<sequence>MGSASARGLTARGADVPAPCRRVRPVMSGPDRWPPFPGRRPRTMVVSPETPRSREAPRMPIYEYRCPECGDFEVLLSMGAAARESGCPGCGTPARRLMSAPGLSRSGTPAARLIERTERTAAEPDVVAAPPPGPRRAPRTTGNPLRRRLPRP</sequence>
<name>A0ABP4X0X4_9MICC</name>
<proteinExistence type="predicted"/>
<dbReference type="EMBL" id="BAAAOA010000029">
    <property type="protein sequence ID" value="GAA1765117.1"/>
    <property type="molecule type" value="Genomic_DNA"/>
</dbReference>